<feature type="region of interest" description="Disordered" evidence="3">
    <location>
        <begin position="24"/>
        <end position="57"/>
    </location>
</feature>
<dbReference type="OrthoDB" id="9768858at2"/>
<evidence type="ECO:0000256" key="1">
    <source>
        <dbReference type="ARBA" id="ARBA00005541"/>
    </source>
</evidence>
<evidence type="ECO:0000256" key="3">
    <source>
        <dbReference type="SAM" id="MobiDB-lite"/>
    </source>
</evidence>
<comment type="similarity">
    <text evidence="1 2">Belongs to the TelA family.</text>
</comment>
<dbReference type="Pfam" id="PF05816">
    <property type="entry name" value="TelA"/>
    <property type="match status" value="1"/>
</dbReference>
<accession>A0A2U3ADP3</accession>
<name>A0A2U3ADP3_9BACL</name>
<reference evidence="4 6" key="1">
    <citation type="submission" date="2018-06" db="EMBL/GenBank/DDBJ databases">
        <authorList>
            <consortium name="Pathogen Informatics"/>
            <person name="Doyle S."/>
        </authorList>
    </citation>
    <scope>NUCLEOTIDE SEQUENCE [LARGE SCALE GENOMIC DNA]</scope>
    <source>
        <strain evidence="4 6">NCTC10597</strain>
    </source>
</reference>
<dbReference type="Proteomes" id="UP000254330">
    <property type="component" value="Unassembled WGS sequence"/>
</dbReference>
<dbReference type="PANTHER" id="PTHR38432">
    <property type="entry name" value="TELA-LIKE PROTEIN SAOUHSC_01408"/>
    <property type="match status" value="1"/>
</dbReference>
<dbReference type="RefSeq" id="WP_109349438.1">
    <property type="nucleotide sequence ID" value="NZ_BJUE01000053.1"/>
</dbReference>
<dbReference type="InterPro" id="IPR008863">
    <property type="entry name" value="Toxic_anion-R_TelA"/>
</dbReference>
<dbReference type="PANTHER" id="PTHR38432:SF1">
    <property type="entry name" value="TELA-LIKE PROTEIN SAOUHSC_01408"/>
    <property type="match status" value="1"/>
</dbReference>
<protein>
    <submittedName>
        <fullName evidence="4">TelA-like protein SA1238</fullName>
    </submittedName>
    <submittedName>
        <fullName evidence="5">Uncharacterized protein YaaN involved in tellurite resistance</fullName>
    </submittedName>
</protein>
<reference evidence="5 7" key="2">
    <citation type="submission" date="2019-03" db="EMBL/GenBank/DDBJ databases">
        <title>Genomic Encyclopedia of Type Strains, Phase IV (KMG-IV): sequencing the most valuable type-strain genomes for metagenomic binning, comparative biology and taxonomic classification.</title>
        <authorList>
            <person name="Goeker M."/>
        </authorList>
    </citation>
    <scope>NUCLEOTIDE SEQUENCE [LARGE SCALE GENOMIC DNA]</scope>
    <source>
        <strain evidence="5 7">DSM 20580</strain>
    </source>
</reference>
<evidence type="ECO:0000313" key="6">
    <source>
        <dbReference type="Proteomes" id="UP000254330"/>
    </source>
</evidence>
<evidence type="ECO:0000256" key="2">
    <source>
        <dbReference type="PIRNR" id="PIRNR026508"/>
    </source>
</evidence>
<comment type="caution">
    <text evidence="4">The sequence shown here is derived from an EMBL/GenBank/DDBJ whole genome shotgun (WGS) entry which is preliminary data.</text>
</comment>
<evidence type="ECO:0000313" key="4">
    <source>
        <dbReference type="EMBL" id="STX09564.1"/>
    </source>
</evidence>
<organism evidence="4 6">
    <name type="scientific">Kurthia zopfii</name>
    <dbReference type="NCBI Taxonomy" id="1650"/>
    <lineage>
        <taxon>Bacteria</taxon>
        <taxon>Bacillati</taxon>
        <taxon>Bacillota</taxon>
        <taxon>Bacilli</taxon>
        <taxon>Bacillales</taxon>
        <taxon>Caryophanaceae</taxon>
        <taxon>Kurthia</taxon>
    </lineage>
</organism>
<dbReference type="PIRSF" id="PIRSF026508">
    <property type="entry name" value="TelA"/>
    <property type="match status" value="1"/>
</dbReference>
<dbReference type="Proteomes" id="UP000294641">
    <property type="component" value="Unassembled WGS sequence"/>
</dbReference>
<evidence type="ECO:0000313" key="7">
    <source>
        <dbReference type="Proteomes" id="UP000294641"/>
    </source>
</evidence>
<gene>
    <name evidence="5" type="ORF">DFR61_11322</name>
    <name evidence="4" type="ORF">NCTC10597_01250</name>
</gene>
<dbReference type="EMBL" id="UGNP01000001">
    <property type="protein sequence ID" value="STX09564.1"/>
    <property type="molecule type" value="Genomic_DNA"/>
</dbReference>
<feature type="compositionally biased region" description="Basic and acidic residues" evidence="3">
    <location>
        <begin position="40"/>
        <end position="53"/>
    </location>
</feature>
<evidence type="ECO:0000313" key="5">
    <source>
        <dbReference type="EMBL" id="TDR39028.1"/>
    </source>
</evidence>
<dbReference type="AlphaFoldDB" id="A0A2U3ADP3"/>
<sequence length="387" mass="44455">MVENKPNQSMDDLLANPFTIEPLPQKEVVQQREATAPVRQLDRLSEEDQEKARQLASQIPTGSYEAILTYGANAQTALSAFSNKMLDHVQSKDIGPVGDILKDLMTKLNELDPEDLQQEKPKGLRKLFGKVQKSIQEMMSKYTKLSTQIDRIGVQLEHSKRGLVDDVKMLDELYEQNKTYFEALNVYIAAAEIKRDEIMNELLPKMRAEAEKSDDQMVVQEVNDMAQFVDRLEKRIYDLQLSRQITIQSAPQIRMIQQTNQTLAEKIQSSIMTAIPLWRNQIAIALTLNNQRRAVEAQKQVTSTTNELLLKNSEMLKVNTIETARENERGIVEIETLKITQENLISTIEETLQIQHEGREKRRLAEVEIGRMEEDLKQRLLAIQNKQ</sequence>
<keyword evidence="7" id="KW-1185">Reference proteome</keyword>
<dbReference type="EMBL" id="SNZG01000013">
    <property type="protein sequence ID" value="TDR39028.1"/>
    <property type="molecule type" value="Genomic_DNA"/>
</dbReference>
<proteinExistence type="inferred from homology"/>